<keyword evidence="2 9" id="KW-0444">Lipid biosynthesis</keyword>
<feature type="active site" evidence="9">
    <location>
        <position position="124"/>
    </location>
</feature>
<evidence type="ECO:0000259" key="11">
    <source>
        <dbReference type="Pfam" id="PF08545"/>
    </source>
</evidence>
<feature type="domain" description="Beta-ketoacyl-[acyl-carrier-protein] synthase III N-terminal" evidence="11">
    <location>
        <begin position="118"/>
        <end position="195"/>
    </location>
</feature>
<evidence type="ECO:0000313" key="12">
    <source>
        <dbReference type="EMBL" id="CCH78408.1"/>
    </source>
</evidence>
<evidence type="ECO:0000256" key="1">
    <source>
        <dbReference type="ARBA" id="ARBA00008642"/>
    </source>
</evidence>
<keyword evidence="3 9" id="KW-0808">Transferase</keyword>
<evidence type="ECO:0000256" key="5">
    <source>
        <dbReference type="ARBA" id="ARBA00023098"/>
    </source>
</evidence>
<dbReference type="EC" id="2.3.1.180" evidence="9"/>
<evidence type="ECO:0000256" key="7">
    <source>
        <dbReference type="ARBA" id="ARBA00023268"/>
    </source>
</evidence>
<keyword evidence="5 9" id="KW-0443">Lipid metabolism</keyword>
<dbReference type="HAMAP" id="MF_01815">
    <property type="entry name" value="FabH"/>
    <property type="match status" value="1"/>
</dbReference>
<feature type="active site" evidence="9">
    <location>
        <position position="299"/>
    </location>
</feature>
<reference evidence="12 13" key="1">
    <citation type="journal article" date="2013" name="ISME J.">
        <title>A metabolic model for members of the genus Tetrasphaera involved in enhanced biological phosphorus removal.</title>
        <authorList>
            <person name="Kristiansen R."/>
            <person name="Nguyen H.T.T."/>
            <person name="Saunders A.M."/>
            <person name="Nielsen J.L."/>
            <person name="Wimmer R."/>
            <person name="Le V.Q."/>
            <person name="McIlroy S.J."/>
            <person name="Petrovski S."/>
            <person name="Seviour R.J."/>
            <person name="Calteau A."/>
            <person name="Nielsen K.L."/>
            <person name="Nielsen P.H."/>
        </authorList>
    </citation>
    <scope>NUCLEOTIDE SEQUENCE [LARGE SCALE GENOMIC DNA]</scope>
    <source>
        <strain evidence="12 13">T1-X7</strain>
    </source>
</reference>
<dbReference type="Pfam" id="PF08541">
    <property type="entry name" value="ACP_syn_III_C"/>
    <property type="match status" value="1"/>
</dbReference>
<proteinExistence type="inferred from homology"/>
<dbReference type="OrthoDB" id="9815506at2"/>
<dbReference type="CDD" id="cd00830">
    <property type="entry name" value="KAS_III"/>
    <property type="match status" value="1"/>
</dbReference>
<dbReference type="Gene3D" id="3.40.47.10">
    <property type="match status" value="2"/>
</dbReference>
<dbReference type="GO" id="GO:0005737">
    <property type="term" value="C:cytoplasm"/>
    <property type="evidence" value="ECO:0007669"/>
    <property type="project" value="UniProtKB-SubCell"/>
</dbReference>
<evidence type="ECO:0000313" key="13">
    <source>
        <dbReference type="Proteomes" id="UP000035721"/>
    </source>
</evidence>
<comment type="catalytic activity">
    <reaction evidence="9">
        <text>malonyl-[ACP] + acetyl-CoA + H(+) = 3-oxobutanoyl-[ACP] + CO2 + CoA</text>
        <dbReference type="Rhea" id="RHEA:12080"/>
        <dbReference type="Rhea" id="RHEA-COMP:9623"/>
        <dbReference type="Rhea" id="RHEA-COMP:9625"/>
        <dbReference type="ChEBI" id="CHEBI:15378"/>
        <dbReference type="ChEBI" id="CHEBI:16526"/>
        <dbReference type="ChEBI" id="CHEBI:57287"/>
        <dbReference type="ChEBI" id="CHEBI:57288"/>
        <dbReference type="ChEBI" id="CHEBI:78449"/>
        <dbReference type="ChEBI" id="CHEBI:78450"/>
        <dbReference type="EC" id="2.3.1.180"/>
    </reaction>
</comment>
<comment type="subcellular location">
    <subcellularLocation>
        <location evidence="9">Cytoplasm</location>
    </subcellularLocation>
</comment>
<keyword evidence="4 9" id="KW-0276">Fatty acid metabolism</keyword>
<dbReference type="InterPro" id="IPR013751">
    <property type="entry name" value="ACP_syn_III_N"/>
</dbReference>
<keyword evidence="8 9" id="KW-0012">Acyltransferase</keyword>
<dbReference type="NCBIfam" id="NF006829">
    <property type="entry name" value="PRK09352.1"/>
    <property type="match status" value="1"/>
</dbReference>
<comment type="pathway">
    <text evidence="9">Lipid metabolism; fatty acid biosynthesis.</text>
</comment>
<evidence type="ECO:0000256" key="9">
    <source>
        <dbReference type="HAMAP-Rule" id="MF_01815"/>
    </source>
</evidence>
<evidence type="ECO:0000256" key="4">
    <source>
        <dbReference type="ARBA" id="ARBA00022832"/>
    </source>
</evidence>
<keyword evidence="13" id="KW-1185">Reference proteome</keyword>
<feature type="active site" evidence="9">
    <location>
        <position position="268"/>
    </location>
</feature>
<dbReference type="STRING" id="1194083.BN12_2860007"/>
<dbReference type="Proteomes" id="UP000035721">
    <property type="component" value="Unassembled WGS sequence"/>
</dbReference>
<comment type="caution">
    <text evidence="12">The sequence shown here is derived from an EMBL/GenBank/DDBJ whole genome shotgun (WGS) entry which is preliminary data.</text>
</comment>
<dbReference type="GO" id="GO:0006633">
    <property type="term" value="P:fatty acid biosynthetic process"/>
    <property type="evidence" value="ECO:0007669"/>
    <property type="project" value="UniProtKB-UniRule"/>
</dbReference>
<evidence type="ECO:0000256" key="6">
    <source>
        <dbReference type="ARBA" id="ARBA00023160"/>
    </source>
</evidence>
<keyword evidence="6 9" id="KW-0275">Fatty acid biosynthesis</keyword>
<feature type="region of interest" description="ACP-binding" evidence="9">
    <location>
        <begin position="269"/>
        <end position="273"/>
    </location>
</feature>
<keyword evidence="7 9" id="KW-0511">Multifunctional enzyme</keyword>
<organism evidence="12 13">
    <name type="scientific">Nostocoides japonicum T1-X7</name>
    <dbReference type="NCBI Taxonomy" id="1194083"/>
    <lineage>
        <taxon>Bacteria</taxon>
        <taxon>Bacillati</taxon>
        <taxon>Actinomycetota</taxon>
        <taxon>Actinomycetes</taxon>
        <taxon>Micrococcales</taxon>
        <taxon>Intrasporangiaceae</taxon>
        <taxon>Nostocoides</taxon>
    </lineage>
</organism>
<evidence type="ECO:0000256" key="2">
    <source>
        <dbReference type="ARBA" id="ARBA00022516"/>
    </source>
</evidence>
<comment type="domain">
    <text evidence="9">The last Arg residue of the ACP-binding site is essential for the weak association between ACP/AcpP and FabH.</text>
</comment>
<name>A0A077LWV3_9MICO</name>
<sequence>MSSASIITPSGARYSRIMGVGGYRPERVIFNDELVEAIDSSDQWIRERTGIISRRWAAKDESVVDMAEAASRDAIVASGLEATQIDAVILATVTHPYQTPAAAPIVATRLGVQDAVAFDISAACAGYCHGIALASDMVRGGSATHVLVIGVEKLSDFTDLHDRSTAFIFGDGAGAAVVGPSDTPAIGPTVWGSDGSQWETIAQRESWTDLRDEWAAADESGGEHGWPPILMKGQAVFRWAVWGMAPVAQKALDAAGIRAEDLDAFIPHQANMRIIDSMIKQLALPPDIPVARDIAETANTSAASIPLATERMLREGQAPHGGLALQIGFGAGLVYAAQVVVLP</sequence>
<dbReference type="EMBL" id="CAJB01000208">
    <property type="protein sequence ID" value="CCH78408.1"/>
    <property type="molecule type" value="Genomic_DNA"/>
</dbReference>
<dbReference type="UniPathway" id="UPA00094"/>
<evidence type="ECO:0000256" key="8">
    <source>
        <dbReference type="ARBA" id="ARBA00023315"/>
    </source>
</evidence>
<dbReference type="AlphaFoldDB" id="A0A077LWV3"/>
<dbReference type="GO" id="GO:0033818">
    <property type="term" value="F:beta-ketoacyl-acyl-carrier-protein synthase III activity"/>
    <property type="evidence" value="ECO:0007669"/>
    <property type="project" value="UniProtKB-UniRule"/>
</dbReference>
<dbReference type="InterPro" id="IPR004655">
    <property type="entry name" value="FabH"/>
</dbReference>
<dbReference type="Pfam" id="PF08545">
    <property type="entry name" value="ACP_syn_III"/>
    <property type="match status" value="1"/>
</dbReference>
<protein>
    <recommendedName>
        <fullName evidence="9">Beta-ketoacyl-[acyl-carrier-protein] synthase III</fullName>
        <shortName evidence="9">Beta-ketoacyl-ACP synthase III</shortName>
        <shortName evidence="9">KAS III</shortName>
        <ecNumber evidence="9">2.3.1.180</ecNumber>
    </recommendedName>
    <alternativeName>
        <fullName evidence="9">3-oxoacyl-[acyl-carrier-protein] synthase 3</fullName>
    </alternativeName>
    <alternativeName>
        <fullName evidence="9">3-oxoacyl-[acyl-carrier-protein] synthase III</fullName>
    </alternativeName>
</protein>
<evidence type="ECO:0000256" key="3">
    <source>
        <dbReference type="ARBA" id="ARBA00022679"/>
    </source>
</evidence>
<keyword evidence="9" id="KW-0963">Cytoplasm</keyword>
<dbReference type="PANTHER" id="PTHR43091">
    <property type="entry name" value="3-OXOACYL-[ACYL-CARRIER-PROTEIN] SYNTHASE"/>
    <property type="match status" value="1"/>
</dbReference>
<dbReference type="NCBIfam" id="TIGR00747">
    <property type="entry name" value="fabH"/>
    <property type="match status" value="1"/>
</dbReference>
<evidence type="ECO:0000259" key="10">
    <source>
        <dbReference type="Pfam" id="PF08541"/>
    </source>
</evidence>
<gene>
    <name evidence="9 12" type="primary">fabH</name>
    <name evidence="12" type="ORF">BN12_2860007</name>
</gene>
<dbReference type="InterPro" id="IPR013747">
    <property type="entry name" value="ACP_syn_III_C"/>
</dbReference>
<dbReference type="SUPFAM" id="SSF53901">
    <property type="entry name" value="Thiolase-like"/>
    <property type="match status" value="1"/>
</dbReference>
<accession>A0A077LWV3</accession>
<dbReference type="InterPro" id="IPR016039">
    <property type="entry name" value="Thiolase-like"/>
</dbReference>
<comment type="function">
    <text evidence="9">Catalyzes the condensation reaction of fatty acid synthesis by the addition to an acyl acceptor of two carbons from malonyl-ACP. Catalyzes the first condensation reaction which initiates fatty acid synthesis and may therefore play a role in governing the total rate of fatty acid production. Possesses both acetoacetyl-ACP synthase and acetyl transacylase activities. Its substrate specificity determines the biosynthesis of branched-chain and/or straight-chain of fatty acids.</text>
</comment>
<comment type="subunit">
    <text evidence="9">Homodimer.</text>
</comment>
<dbReference type="GO" id="GO:0004315">
    <property type="term" value="F:3-oxoacyl-[acyl-carrier-protein] synthase activity"/>
    <property type="evidence" value="ECO:0007669"/>
    <property type="project" value="InterPro"/>
</dbReference>
<comment type="similarity">
    <text evidence="1 9">Belongs to the thiolase-like superfamily. FabH family.</text>
</comment>
<dbReference type="RefSeq" id="WP_048555370.1">
    <property type="nucleotide sequence ID" value="NZ_HF570958.1"/>
</dbReference>
<feature type="domain" description="Beta-ketoacyl-[acyl-carrier-protein] synthase III C-terminal" evidence="10">
    <location>
        <begin position="252"/>
        <end position="340"/>
    </location>
</feature>
<dbReference type="PANTHER" id="PTHR43091:SF1">
    <property type="entry name" value="BETA-KETOACYL-[ACYL-CARRIER-PROTEIN] SYNTHASE III, CHLOROPLASTIC"/>
    <property type="match status" value="1"/>
</dbReference>